<dbReference type="OrthoDB" id="9813510at2"/>
<evidence type="ECO:0000256" key="6">
    <source>
        <dbReference type="ARBA" id="ARBA00029628"/>
    </source>
</evidence>
<dbReference type="InterPro" id="IPR002712">
    <property type="entry name" value="CcdB"/>
</dbReference>
<evidence type="ECO:0000313" key="9">
    <source>
        <dbReference type="Proteomes" id="UP000198729"/>
    </source>
</evidence>
<dbReference type="GO" id="GO:0008657">
    <property type="term" value="F:DNA topoisomerase type II (double strand cut, ATP-hydrolyzing) inhibitor activity"/>
    <property type="evidence" value="ECO:0007669"/>
    <property type="project" value="InterPro"/>
</dbReference>
<dbReference type="AlphaFoldDB" id="A0A1G5SBG0"/>
<keyword evidence="5" id="KW-0804">Transcription</keyword>
<evidence type="ECO:0000256" key="3">
    <source>
        <dbReference type="ARBA" id="ARBA00022491"/>
    </source>
</evidence>
<proteinExistence type="inferred from homology"/>
<evidence type="ECO:0000256" key="1">
    <source>
        <dbReference type="ARBA" id="ARBA00005230"/>
    </source>
</evidence>
<reference evidence="8 9" key="1">
    <citation type="submission" date="2016-10" db="EMBL/GenBank/DDBJ databases">
        <authorList>
            <person name="de Groot N.N."/>
        </authorList>
    </citation>
    <scope>NUCLEOTIDE SEQUENCE [LARGE SCALE GENOMIC DNA]</scope>
    <source>
        <strain evidence="8">1</strain>
    </source>
</reference>
<keyword evidence="4" id="KW-0805">Transcription regulation</keyword>
<protein>
    <recommendedName>
        <fullName evidence="2">Toxin CcdB</fullName>
    </recommendedName>
    <alternativeName>
        <fullName evidence="7">Cytotoxic protein CcdB</fullName>
    </alternativeName>
    <alternativeName>
        <fullName evidence="6">Protein LetD</fullName>
    </alternativeName>
</protein>
<organism evidence="8 9">
    <name type="scientific">Nitrosomonas mobilis</name>
    <dbReference type="NCBI Taxonomy" id="51642"/>
    <lineage>
        <taxon>Bacteria</taxon>
        <taxon>Pseudomonadati</taxon>
        <taxon>Pseudomonadota</taxon>
        <taxon>Betaproteobacteria</taxon>
        <taxon>Nitrosomonadales</taxon>
        <taxon>Nitrosomonadaceae</taxon>
        <taxon>Nitrosomonas</taxon>
    </lineage>
</organism>
<name>A0A1G5SBG0_9PROT</name>
<dbReference type="Gene3D" id="2.30.30.110">
    <property type="match status" value="1"/>
</dbReference>
<evidence type="ECO:0000256" key="5">
    <source>
        <dbReference type="ARBA" id="ARBA00023163"/>
    </source>
</evidence>
<dbReference type="InterPro" id="IPR011067">
    <property type="entry name" value="Plasmid_toxin/cell-grow_inhib"/>
</dbReference>
<dbReference type="Proteomes" id="UP000198729">
    <property type="component" value="Unassembled WGS sequence"/>
</dbReference>
<evidence type="ECO:0000256" key="7">
    <source>
        <dbReference type="ARBA" id="ARBA00033135"/>
    </source>
</evidence>
<dbReference type="SUPFAM" id="SSF50118">
    <property type="entry name" value="Cell growth inhibitor/plasmid maintenance toxic component"/>
    <property type="match status" value="1"/>
</dbReference>
<dbReference type="RefSeq" id="WP_090283916.1">
    <property type="nucleotide sequence ID" value="NZ_FMWO01000021.1"/>
</dbReference>
<dbReference type="GO" id="GO:0006276">
    <property type="term" value="P:plasmid maintenance"/>
    <property type="evidence" value="ECO:0007669"/>
    <property type="project" value="InterPro"/>
</dbReference>
<keyword evidence="9" id="KW-1185">Reference proteome</keyword>
<evidence type="ECO:0000313" key="8">
    <source>
        <dbReference type="EMBL" id="SCZ84438.1"/>
    </source>
</evidence>
<keyword evidence="3" id="KW-0678">Repressor</keyword>
<dbReference type="STRING" id="51642.NSMM_160028"/>
<accession>A0A1G5SBG0</accession>
<sequence length="104" mass="11485">MAQFDVYLNPNADTHRIIPYLLDVQADLLDTLATRVVVPLVLMEEMGLAARHLNPKFTIRGVDVVMSAAELAGVSRRLLGDKIVSLKNERDEIIAALDLLFTGI</sequence>
<evidence type="ECO:0000256" key="4">
    <source>
        <dbReference type="ARBA" id="ARBA00023015"/>
    </source>
</evidence>
<dbReference type="EMBL" id="FMWO01000021">
    <property type="protein sequence ID" value="SCZ84438.1"/>
    <property type="molecule type" value="Genomic_DNA"/>
</dbReference>
<comment type="similarity">
    <text evidence="1">Belongs to the CcdB toxin family.</text>
</comment>
<dbReference type="Pfam" id="PF01845">
    <property type="entry name" value="CcdB"/>
    <property type="match status" value="1"/>
</dbReference>
<gene>
    <name evidence="8" type="ORF">NSMM_160028</name>
</gene>
<evidence type="ECO:0000256" key="2">
    <source>
        <dbReference type="ARBA" id="ARBA00015075"/>
    </source>
</evidence>